<evidence type="ECO:0000313" key="2">
    <source>
        <dbReference type="EMBL" id="KAG1530762.1"/>
    </source>
</evidence>
<accession>A0A9P7C080</accession>
<sequence length="78" mass="9138">MRLITDQELGNMSTENKRRRHTELDKKLAVAAERGWSCMHRIEASRAKVHAAILMDVQLGRDVEPRTEKRRDRVKVKN</sequence>
<dbReference type="Proteomes" id="UP000740926">
    <property type="component" value="Unassembled WGS sequence"/>
</dbReference>
<proteinExistence type="predicted"/>
<keyword evidence="3" id="KW-1185">Reference proteome</keyword>
<name>A0A9P7C080_9FUNG</name>
<protein>
    <recommendedName>
        <fullName evidence="4">Toluene tolerance protein</fullName>
    </recommendedName>
</protein>
<dbReference type="EMBL" id="JAANIU010011880">
    <property type="protein sequence ID" value="KAG1530762.1"/>
    <property type="molecule type" value="Genomic_DNA"/>
</dbReference>
<evidence type="ECO:0000313" key="3">
    <source>
        <dbReference type="Proteomes" id="UP000740926"/>
    </source>
</evidence>
<feature type="region of interest" description="Disordered" evidence="1">
    <location>
        <begin position="1"/>
        <end position="22"/>
    </location>
</feature>
<evidence type="ECO:0000256" key="1">
    <source>
        <dbReference type="SAM" id="MobiDB-lite"/>
    </source>
</evidence>
<evidence type="ECO:0008006" key="4">
    <source>
        <dbReference type="Google" id="ProtNLM"/>
    </source>
</evidence>
<gene>
    <name evidence="2" type="ORF">G6F50_017103</name>
</gene>
<organism evidence="2 3">
    <name type="scientific">Rhizopus delemar</name>
    <dbReference type="NCBI Taxonomy" id="936053"/>
    <lineage>
        <taxon>Eukaryota</taxon>
        <taxon>Fungi</taxon>
        <taxon>Fungi incertae sedis</taxon>
        <taxon>Mucoromycota</taxon>
        <taxon>Mucoromycotina</taxon>
        <taxon>Mucoromycetes</taxon>
        <taxon>Mucorales</taxon>
        <taxon>Mucorineae</taxon>
        <taxon>Rhizopodaceae</taxon>
        <taxon>Rhizopus</taxon>
    </lineage>
</organism>
<reference evidence="2 3" key="1">
    <citation type="journal article" date="2020" name="Microb. Genom.">
        <title>Genetic diversity of clinical and environmental Mucorales isolates obtained from an investigation of mucormycosis cases among solid organ transplant recipients.</title>
        <authorList>
            <person name="Nguyen M.H."/>
            <person name="Kaul D."/>
            <person name="Muto C."/>
            <person name="Cheng S.J."/>
            <person name="Richter R.A."/>
            <person name="Bruno V.M."/>
            <person name="Liu G."/>
            <person name="Beyhan S."/>
            <person name="Sundermann A.J."/>
            <person name="Mounaud S."/>
            <person name="Pasculle A.W."/>
            <person name="Nierman W.C."/>
            <person name="Driscoll E."/>
            <person name="Cumbie R."/>
            <person name="Clancy C.J."/>
            <person name="Dupont C.L."/>
        </authorList>
    </citation>
    <scope>NUCLEOTIDE SEQUENCE [LARGE SCALE GENOMIC DNA]</scope>
    <source>
        <strain evidence="2 3">GL24</strain>
    </source>
</reference>
<comment type="caution">
    <text evidence="2">The sequence shown here is derived from an EMBL/GenBank/DDBJ whole genome shotgun (WGS) entry which is preliminary data.</text>
</comment>
<dbReference type="AlphaFoldDB" id="A0A9P7C080"/>